<feature type="domain" description="Amidase" evidence="1">
    <location>
        <begin position="22"/>
        <end position="177"/>
    </location>
</feature>
<dbReference type="Pfam" id="PF01425">
    <property type="entry name" value="Amidase"/>
    <property type="match status" value="2"/>
</dbReference>
<name>A0A9I9DA22_CUCME</name>
<dbReference type="EnsemblPlants" id="MELO3C015329.2.1">
    <property type="protein sequence ID" value="MELO3C015329.2.1"/>
    <property type="gene ID" value="MELO3C015329.2"/>
</dbReference>
<protein>
    <recommendedName>
        <fullName evidence="1">Amidase domain-containing protein</fullName>
    </recommendedName>
</protein>
<dbReference type="InterPro" id="IPR036928">
    <property type="entry name" value="AS_sf"/>
</dbReference>
<evidence type="ECO:0000259" key="1">
    <source>
        <dbReference type="Pfam" id="PF01425"/>
    </source>
</evidence>
<organism evidence="2">
    <name type="scientific">Cucumis melo</name>
    <name type="common">Muskmelon</name>
    <dbReference type="NCBI Taxonomy" id="3656"/>
    <lineage>
        <taxon>Eukaryota</taxon>
        <taxon>Viridiplantae</taxon>
        <taxon>Streptophyta</taxon>
        <taxon>Embryophyta</taxon>
        <taxon>Tracheophyta</taxon>
        <taxon>Spermatophyta</taxon>
        <taxon>Magnoliopsida</taxon>
        <taxon>eudicotyledons</taxon>
        <taxon>Gunneridae</taxon>
        <taxon>Pentapetalae</taxon>
        <taxon>rosids</taxon>
        <taxon>fabids</taxon>
        <taxon>Cucurbitales</taxon>
        <taxon>Cucurbitaceae</taxon>
        <taxon>Benincaseae</taxon>
        <taxon>Cucumis</taxon>
    </lineage>
</organism>
<feature type="domain" description="Amidase" evidence="1">
    <location>
        <begin position="371"/>
        <end position="465"/>
    </location>
</feature>
<proteinExistence type="predicted"/>
<dbReference type="AlphaFoldDB" id="A0A9I9DA22"/>
<dbReference type="SUPFAM" id="SSF75304">
    <property type="entry name" value="Amidase signature (AS) enzymes"/>
    <property type="match status" value="1"/>
</dbReference>
<reference evidence="2" key="1">
    <citation type="submission" date="2023-03" db="UniProtKB">
        <authorList>
            <consortium name="EnsemblPlants"/>
        </authorList>
    </citation>
    <scope>IDENTIFICATION</scope>
</reference>
<dbReference type="Gramene" id="MELO3C015329.2.1">
    <property type="protein sequence ID" value="MELO3C015329.2.1"/>
    <property type="gene ID" value="MELO3C015329.2"/>
</dbReference>
<dbReference type="InterPro" id="IPR023631">
    <property type="entry name" value="Amidase_dom"/>
</dbReference>
<dbReference type="PANTHER" id="PTHR46310:SF7">
    <property type="entry name" value="AMIDASE 1"/>
    <property type="match status" value="1"/>
</dbReference>
<dbReference type="Gene3D" id="3.90.1300.10">
    <property type="entry name" value="Amidase signature (AS) domain"/>
    <property type="match status" value="1"/>
</dbReference>
<dbReference type="PANTHER" id="PTHR46310">
    <property type="entry name" value="AMIDASE 1"/>
    <property type="match status" value="1"/>
</dbReference>
<accession>A0A9I9DA22</accession>
<sequence length="483" mass="52285">MAVDDCGAFIEKFLLQMSSPSDQLPLSGLTFAVKDIFDIEGHVAGFGNPEWLRTHPPANQTAPAVLTILRGGATCIGKTMMDEMAFSINGENFHYGTPQNPCASGRIPGGSSSGSGVAVAAKLVDFSLGVIFLLRTDTGGSVRVPASYCGVLGFRPSHGVVSTSGVIPMTQSFDTVGNVFVAEPLASPLSFDINYVSLAILPCENGWFARDSAILKRVGWLLLQEPEVEHYKPTKVFIAEDCFKLLSSITSERLTQAFVSSVEKLFGDIKISIGIGDYLFDLSTAGHLIKQISLGKYVEDKVPSLKHFMIEENDGYKHSIPSLAALVRSKRLLQRHEFKINHGEWVGSYSSHLGPGISEQILEFIREATDENIDLSRSIQIELREVLAALLEDFGVLAIPTVPGPPPKLNTDISEQFDFRAKAFSLLTIAAVSGVCQVSIPLGLYNGLPVSISLLAKHGSDGFLLNLVDCLYSTLKEEVEAIY</sequence>
<evidence type="ECO:0000313" key="2">
    <source>
        <dbReference type="EnsemblPlants" id="MELO3C015329.2.1"/>
    </source>
</evidence>